<evidence type="ECO:0000256" key="1">
    <source>
        <dbReference type="SAM" id="MobiDB-lite"/>
    </source>
</evidence>
<feature type="compositionally biased region" description="Low complexity" evidence="1">
    <location>
        <begin position="311"/>
        <end position="356"/>
    </location>
</feature>
<proteinExistence type="predicted"/>
<gene>
    <name evidence="2" type="ORF">PCAL00307_LOCUS14976</name>
</gene>
<protein>
    <submittedName>
        <fullName evidence="2">Uncharacterized protein</fullName>
    </submittedName>
</protein>
<evidence type="ECO:0000313" key="2">
    <source>
        <dbReference type="EMBL" id="CAE0699540.1"/>
    </source>
</evidence>
<accession>A0A7S4E9I1</accession>
<dbReference type="EMBL" id="HBIW01017375">
    <property type="protein sequence ID" value="CAE0699540.1"/>
    <property type="molecule type" value="Transcribed_RNA"/>
</dbReference>
<name>A0A7S4E9I1_9STRA</name>
<organism evidence="2">
    <name type="scientific">Pelagomonas calceolata</name>
    <dbReference type="NCBI Taxonomy" id="35677"/>
    <lineage>
        <taxon>Eukaryota</taxon>
        <taxon>Sar</taxon>
        <taxon>Stramenopiles</taxon>
        <taxon>Ochrophyta</taxon>
        <taxon>Pelagophyceae</taxon>
        <taxon>Pelagomonadales</taxon>
        <taxon>Pelagomonadaceae</taxon>
        <taxon>Pelagomonas</taxon>
    </lineage>
</organism>
<feature type="region of interest" description="Disordered" evidence="1">
    <location>
        <begin position="270"/>
        <end position="356"/>
    </location>
</feature>
<dbReference type="AlphaFoldDB" id="A0A7S4E9I1"/>
<sequence length="356" mass="38108">MAILRETEGASAFERGALVKTIRNDFWHQFARALDRGDLSPCSLPPPGGAGMRLFGRAYSSSCGVVLARKKLHLPQDVWCWPAGFFAKTEFSTGRKKSESLDSSSSSFFVADELRRNAVPLEKLERMAIRKEYVHFGETRASTEVAPYNEVLAPVTREAVVAVFARTTRPDHLLLAMAARDLLAVASDTALPLLVLDAGGGADAVEFTADQQAGLLAKLADAKPSFCLRPHADVPPLRHAPGALDAQLVAHGAYGLADDVLHALLRSAPAPARAAAPPSPRTCRTRPRLRTRRRTSRRPLVARPAARRPATRASSPARSPSGLSPVPTAATARRGPRRAAAAAAACPRLATAPRGY</sequence>
<feature type="compositionally biased region" description="Basic residues" evidence="1">
    <location>
        <begin position="283"/>
        <end position="297"/>
    </location>
</feature>
<reference evidence="2" key="1">
    <citation type="submission" date="2021-01" db="EMBL/GenBank/DDBJ databases">
        <authorList>
            <person name="Corre E."/>
            <person name="Pelletier E."/>
            <person name="Niang G."/>
            <person name="Scheremetjew M."/>
            <person name="Finn R."/>
            <person name="Kale V."/>
            <person name="Holt S."/>
            <person name="Cochrane G."/>
            <person name="Meng A."/>
            <person name="Brown T."/>
            <person name="Cohen L."/>
        </authorList>
    </citation>
    <scope>NUCLEOTIDE SEQUENCE</scope>
    <source>
        <strain evidence="2">CCMP1756</strain>
    </source>
</reference>